<keyword evidence="1" id="KW-1133">Transmembrane helix</keyword>
<evidence type="ECO:0000256" key="1">
    <source>
        <dbReference type="SAM" id="Phobius"/>
    </source>
</evidence>
<protein>
    <submittedName>
        <fullName evidence="2">Uncharacterized protein</fullName>
    </submittedName>
</protein>
<organism evidence="2 3">
    <name type="scientific">Streptomyces cyanogenus</name>
    <dbReference type="NCBI Taxonomy" id="80860"/>
    <lineage>
        <taxon>Bacteria</taxon>
        <taxon>Bacillati</taxon>
        <taxon>Actinomycetota</taxon>
        <taxon>Actinomycetes</taxon>
        <taxon>Kitasatosporales</taxon>
        <taxon>Streptomycetaceae</taxon>
        <taxon>Streptomyces</taxon>
    </lineage>
</organism>
<sequence>MSYHGWQEVVGTVGLVGAFASVVTIVIWHMAMTWRARAVLARDHQYRTLAEQATRSHDSAVQQLAGIDERLADLQTRMRSVERILKEVE</sequence>
<name>A0ABX7TWD5_STRCY</name>
<dbReference type="Proteomes" id="UP000663908">
    <property type="component" value="Chromosome"/>
</dbReference>
<evidence type="ECO:0000313" key="3">
    <source>
        <dbReference type="Proteomes" id="UP000663908"/>
    </source>
</evidence>
<accession>A0ABX7TWD5</accession>
<dbReference type="RefSeq" id="WP_208033347.1">
    <property type="nucleotide sequence ID" value="NZ_CP071839.1"/>
</dbReference>
<keyword evidence="1" id="KW-0472">Membrane</keyword>
<gene>
    <name evidence="2" type="ORF">S1361_20925</name>
</gene>
<feature type="transmembrane region" description="Helical" evidence="1">
    <location>
        <begin position="12"/>
        <end position="32"/>
    </location>
</feature>
<reference evidence="2 3" key="1">
    <citation type="submission" date="2021-03" db="EMBL/GenBank/DDBJ databases">
        <title>Complete genome sequence of Streptomyces cyanogenus S136, producer of anticancer angucycline landomycin A.</title>
        <authorList>
            <person name="Hrab P."/>
            <person name="Ruckert C."/>
            <person name="Busche T."/>
            <person name="Ostash I."/>
            <person name="Kalinowski J."/>
            <person name="Fedorenko V."/>
            <person name="Yushchuk O."/>
            <person name="Ostash B."/>
        </authorList>
    </citation>
    <scope>NUCLEOTIDE SEQUENCE [LARGE SCALE GENOMIC DNA]</scope>
    <source>
        <strain evidence="2 3">S136</strain>
    </source>
</reference>
<proteinExistence type="predicted"/>
<evidence type="ECO:0000313" key="2">
    <source>
        <dbReference type="EMBL" id="QTD99813.1"/>
    </source>
</evidence>
<dbReference type="EMBL" id="CP071839">
    <property type="protein sequence ID" value="QTD99813.1"/>
    <property type="molecule type" value="Genomic_DNA"/>
</dbReference>
<keyword evidence="1" id="KW-0812">Transmembrane</keyword>
<keyword evidence="3" id="KW-1185">Reference proteome</keyword>